<dbReference type="Pfam" id="PF07661">
    <property type="entry name" value="MORN_2"/>
    <property type="match status" value="2"/>
</dbReference>
<proteinExistence type="predicted"/>
<keyword evidence="2" id="KW-1185">Reference proteome</keyword>
<organism evidence="1 2">
    <name type="scientific">Tenacibaculum tangerinum</name>
    <dbReference type="NCBI Taxonomy" id="3038772"/>
    <lineage>
        <taxon>Bacteria</taxon>
        <taxon>Pseudomonadati</taxon>
        <taxon>Bacteroidota</taxon>
        <taxon>Flavobacteriia</taxon>
        <taxon>Flavobacteriales</taxon>
        <taxon>Flavobacteriaceae</taxon>
        <taxon>Tenacibaculum</taxon>
    </lineage>
</organism>
<dbReference type="EMBL" id="CP122539">
    <property type="protein sequence ID" value="WGH76003.1"/>
    <property type="molecule type" value="Genomic_DNA"/>
</dbReference>
<name>A0ABY8L735_9FLAO</name>
<dbReference type="InterPro" id="IPR011652">
    <property type="entry name" value="MORN_2"/>
</dbReference>
<gene>
    <name evidence="1" type="ORF">P8625_02210</name>
</gene>
<evidence type="ECO:0000313" key="1">
    <source>
        <dbReference type="EMBL" id="WGH76003.1"/>
    </source>
</evidence>
<sequence length="271" mass="31993">MKKIMLLCIVFISIHGYAQKDSIASYLDREFKITSNKNDAKYIETSVKREKLWELTLYYRDGKIFRKWFSKNNSRNKPVGKYLAFHRNGKISKRSFYNDNGELEGKILTLFDNGNRNYTGFHKDGIPSGLWKYYHYNGNLAAKFYYDINGDIEKYVLFNEKGEELKDDTYTKFIKPVFKNGKGEFNSRMSYLIDNISYAINTIIYVNFIIDIDGSIRDVWIANTIPEKLRNEITDFFESIKGWKPAVEMNRKIPYKYDIALNFSTRVIDQD</sequence>
<dbReference type="SUPFAM" id="SSF82185">
    <property type="entry name" value="Histone H3 K4-specific methyltransferase SET7/9 N-terminal domain"/>
    <property type="match status" value="1"/>
</dbReference>
<protein>
    <recommendedName>
        <fullName evidence="3">TonB C-terminal domain-containing protein</fullName>
    </recommendedName>
</protein>
<evidence type="ECO:0000313" key="2">
    <source>
        <dbReference type="Proteomes" id="UP001232001"/>
    </source>
</evidence>
<dbReference type="Gene3D" id="3.90.930.1">
    <property type="match status" value="1"/>
</dbReference>
<dbReference type="Proteomes" id="UP001232001">
    <property type="component" value="Chromosome"/>
</dbReference>
<reference evidence="1 2" key="1">
    <citation type="submission" date="2023-04" db="EMBL/GenBank/DDBJ databases">
        <title>Tenacibaculum tangerinum sp. nov., isolated from sea tidal flat of South Korea.</title>
        <authorList>
            <person name="Lee S.H."/>
            <person name="Kim J.-J."/>
        </authorList>
    </citation>
    <scope>NUCLEOTIDE SEQUENCE [LARGE SCALE GENOMIC DNA]</scope>
    <source>
        <strain evidence="1 2">GRR-S3-23</strain>
    </source>
</reference>
<accession>A0ABY8L735</accession>
<evidence type="ECO:0008006" key="3">
    <source>
        <dbReference type="Google" id="ProtNLM"/>
    </source>
</evidence>
<dbReference type="RefSeq" id="WP_279651874.1">
    <property type="nucleotide sequence ID" value="NZ_CP122539.1"/>
</dbReference>